<dbReference type="Proteomes" id="UP001501822">
    <property type="component" value="Unassembled WGS sequence"/>
</dbReference>
<organism evidence="2 3">
    <name type="scientific">Actinoallomurus spadix</name>
    <dbReference type="NCBI Taxonomy" id="79912"/>
    <lineage>
        <taxon>Bacteria</taxon>
        <taxon>Bacillati</taxon>
        <taxon>Actinomycetota</taxon>
        <taxon>Actinomycetes</taxon>
        <taxon>Streptosporangiales</taxon>
        <taxon>Thermomonosporaceae</taxon>
        <taxon>Actinoallomurus</taxon>
    </lineage>
</organism>
<reference evidence="2 3" key="1">
    <citation type="journal article" date="2019" name="Int. J. Syst. Evol. Microbiol.">
        <title>The Global Catalogue of Microorganisms (GCM) 10K type strain sequencing project: providing services to taxonomists for standard genome sequencing and annotation.</title>
        <authorList>
            <consortium name="The Broad Institute Genomics Platform"/>
            <consortium name="The Broad Institute Genome Sequencing Center for Infectious Disease"/>
            <person name="Wu L."/>
            <person name="Ma J."/>
        </authorList>
    </citation>
    <scope>NUCLEOTIDE SEQUENCE [LARGE SCALE GENOMIC DNA]</scope>
    <source>
        <strain evidence="2 3">JCM 3146</strain>
    </source>
</reference>
<gene>
    <name evidence="2" type="ORF">GCM10010151_39430</name>
</gene>
<evidence type="ECO:0000313" key="2">
    <source>
        <dbReference type="EMBL" id="GAA0345940.1"/>
    </source>
</evidence>
<sequence>MTEAAAADRRVPPAVTSREPSSGSWASPDPAWVISQRFPGLIFWFGRCTRSWWALVRTPAGWRLVEAADADELTRAVLDAHTWPWPGTT</sequence>
<dbReference type="RefSeq" id="WP_252808466.1">
    <property type="nucleotide sequence ID" value="NZ_BAAABM010000037.1"/>
</dbReference>
<name>A0ABN0WT79_9ACTN</name>
<feature type="region of interest" description="Disordered" evidence="1">
    <location>
        <begin position="1"/>
        <end position="27"/>
    </location>
</feature>
<evidence type="ECO:0000313" key="3">
    <source>
        <dbReference type="Proteomes" id="UP001501822"/>
    </source>
</evidence>
<comment type="caution">
    <text evidence="2">The sequence shown here is derived from an EMBL/GenBank/DDBJ whole genome shotgun (WGS) entry which is preliminary data.</text>
</comment>
<proteinExistence type="predicted"/>
<protein>
    <submittedName>
        <fullName evidence="2">Uncharacterized protein</fullName>
    </submittedName>
</protein>
<feature type="compositionally biased region" description="Basic and acidic residues" evidence="1">
    <location>
        <begin position="1"/>
        <end position="11"/>
    </location>
</feature>
<dbReference type="EMBL" id="BAAABM010000037">
    <property type="protein sequence ID" value="GAA0345940.1"/>
    <property type="molecule type" value="Genomic_DNA"/>
</dbReference>
<evidence type="ECO:0000256" key="1">
    <source>
        <dbReference type="SAM" id="MobiDB-lite"/>
    </source>
</evidence>
<accession>A0ABN0WT79</accession>
<keyword evidence="3" id="KW-1185">Reference proteome</keyword>